<dbReference type="SUPFAM" id="SSF48403">
    <property type="entry name" value="Ankyrin repeat"/>
    <property type="match status" value="1"/>
</dbReference>
<evidence type="ECO:0000256" key="2">
    <source>
        <dbReference type="ARBA" id="ARBA00023043"/>
    </source>
</evidence>
<gene>
    <name evidence="5" type="ORF">DSLASN_46620</name>
</gene>
<dbReference type="SUPFAM" id="SSF51120">
    <property type="entry name" value="beta-Roll"/>
    <property type="match status" value="1"/>
</dbReference>
<feature type="region of interest" description="Disordered" evidence="4">
    <location>
        <begin position="548"/>
        <end position="572"/>
    </location>
</feature>
<dbReference type="InterPro" id="IPR013211">
    <property type="entry name" value="LVIVD"/>
</dbReference>
<feature type="repeat" description="ANK" evidence="3">
    <location>
        <begin position="672"/>
        <end position="704"/>
    </location>
</feature>
<keyword evidence="2 3" id="KW-0040">ANK repeat</keyword>
<dbReference type="Proteomes" id="UP001320148">
    <property type="component" value="Chromosome"/>
</dbReference>
<dbReference type="InterPro" id="IPR011044">
    <property type="entry name" value="Quino_amine_DH_bsu"/>
</dbReference>
<feature type="repeat" description="ANK" evidence="3">
    <location>
        <begin position="609"/>
        <end position="641"/>
    </location>
</feature>
<dbReference type="InterPro" id="IPR036770">
    <property type="entry name" value="Ankyrin_rpt-contain_sf"/>
</dbReference>
<dbReference type="Pfam" id="PF12796">
    <property type="entry name" value="Ank_2"/>
    <property type="match status" value="1"/>
</dbReference>
<evidence type="ECO:0000256" key="3">
    <source>
        <dbReference type="PROSITE-ProRule" id="PRU00023"/>
    </source>
</evidence>
<organism evidence="5 6">
    <name type="scientific">Desulfoluna limicola</name>
    <dbReference type="NCBI Taxonomy" id="2810562"/>
    <lineage>
        <taxon>Bacteria</taxon>
        <taxon>Pseudomonadati</taxon>
        <taxon>Thermodesulfobacteriota</taxon>
        <taxon>Desulfobacteria</taxon>
        <taxon>Desulfobacterales</taxon>
        <taxon>Desulfolunaceae</taxon>
        <taxon>Desulfoluna</taxon>
    </lineage>
</organism>
<evidence type="ECO:0000313" key="5">
    <source>
        <dbReference type="EMBL" id="BCS99030.1"/>
    </source>
</evidence>
<sequence length="745" mass="81998">MALSCLIIVALLGALFLYPTAPIETQDSTVTPLESAMKFIAEGQKAGYFPTQIVRMDHISPPRLEKIDLDFRTLIHWDKEATCPPHEDEVILALSDEGHSVVCDSGDTLVIMGPGNDWLEDITGNDIILPGPGDDIVDSGTGSDIFIFNPHWGHDSITLESRVIEGKEVAGYPYRYTSFLIFGPGLSPSDFTWEGNTLHHTPTGDTISLNTRDVNLLFADHPSPVPEAPAPQYSAPAQVIDLEKFWAESVTVRGHLGYYARGVDGLAVVDLRDPFRPLLLSEIRVPGRAMSVHLSGHTAFIAQGDTYLEGKKGWVSIVDISTPRQPKHLTDISYGNSIYNVATAGKRLYVSDSHFFDKYGELHTYDISNPAAPTLLSSTDIPHYAKYIACLDRRVYLSDFRRGVTVVDVSDDASPRIVNRYRKFKKTVWAIKTAGDRLIVNQGDNRFSVVEPHRSKGIRNLCDVTTTDREDVAGLAGYGALVVKGDYIFRAEGPEGVTIHRITRKGRCRLVRRIPSGNRFITSLYITGNILISFDGKKHIAMHSLSDLFPDSEPRLTGEPNRETDTPAPRSLNGEQLQTLLHRAVTANDPEQIADLCRAGADPNRAGHERHTPVEMSAHMGHLEALETLLRHGGDPNRNHGSSMTLAAVTEHFEAMKLLAAHGGHIGQRDEDGCTTLHYVAQYGTVDMVRYLIDRGVPTDATCRGDEKAVDWARYGNNTPIIAYLSSMTPGPPNGQEAQGSPQVF</sequence>
<proteinExistence type="predicted"/>
<dbReference type="Pfam" id="PF08309">
    <property type="entry name" value="LVIVD"/>
    <property type="match status" value="3"/>
</dbReference>
<keyword evidence="6" id="KW-1185">Reference proteome</keyword>
<reference evidence="5 6" key="1">
    <citation type="submission" date="2021-02" db="EMBL/GenBank/DDBJ databases">
        <title>Complete genome of Desulfoluna sp. strain ASN36.</title>
        <authorList>
            <person name="Takahashi A."/>
            <person name="Kojima H."/>
            <person name="Fukui M."/>
        </authorList>
    </citation>
    <scope>NUCLEOTIDE SEQUENCE [LARGE SCALE GENOMIC DNA]</scope>
    <source>
        <strain evidence="5 6">ASN36</strain>
    </source>
</reference>
<dbReference type="InterPro" id="IPR002110">
    <property type="entry name" value="Ankyrin_rpt"/>
</dbReference>
<evidence type="ECO:0000256" key="1">
    <source>
        <dbReference type="ARBA" id="ARBA00022737"/>
    </source>
</evidence>
<evidence type="ECO:0000313" key="6">
    <source>
        <dbReference type="Proteomes" id="UP001320148"/>
    </source>
</evidence>
<dbReference type="SUPFAM" id="SSF50969">
    <property type="entry name" value="YVTN repeat-like/Quinoprotein amine dehydrogenase"/>
    <property type="match status" value="1"/>
</dbReference>
<name>A0ABM7PP01_9BACT</name>
<accession>A0ABM7PP01</accession>
<dbReference type="PROSITE" id="PS50297">
    <property type="entry name" value="ANK_REP_REGION"/>
    <property type="match status" value="2"/>
</dbReference>
<dbReference type="PROSITE" id="PS50088">
    <property type="entry name" value="ANK_REPEAT"/>
    <property type="match status" value="2"/>
</dbReference>
<dbReference type="Gene3D" id="1.25.40.20">
    <property type="entry name" value="Ankyrin repeat-containing domain"/>
    <property type="match status" value="1"/>
</dbReference>
<feature type="compositionally biased region" description="Basic and acidic residues" evidence="4">
    <location>
        <begin position="552"/>
        <end position="565"/>
    </location>
</feature>
<dbReference type="PANTHER" id="PTHR24171">
    <property type="entry name" value="ANKYRIN REPEAT DOMAIN-CONTAINING PROTEIN 39-RELATED"/>
    <property type="match status" value="1"/>
</dbReference>
<evidence type="ECO:0000256" key="4">
    <source>
        <dbReference type="SAM" id="MobiDB-lite"/>
    </source>
</evidence>
<protein>
    <submittedName>
        <fullName evidence="5">Uncharacterized protein</fullName>
    </submittedName>
</protein>
<dbReference type="InterPro" id="IPR011049">
    <property type="entry name" value="Serralysin-like_metalloprot_C"/>
</dbReference>
<dbReference type="SMART" id="SM00248">
    <property type="entry name" value="ANK"/>
    <property type="match status" value="4"/>
</dbReference>
<keyword evidence="1" id="KW-0677">Repeat</keyword>
<dbReference type="Gene3D" id="2.150.10.10">
    <property type="entry name" value="Serralysin-like metalloprotease, C-terminal"/>
    <property type="match status" value="1"/>
</dbReference>
<dbReference type="EMBL" id="AP024488">
    <property type="protein sequence ID" value="BCS99030.1"/>
    <property type="molecule type" value="Genomic_DNA"/>
</dbReference>